<reference evidence="12 13" key="1">
    <citation type="journal article" date="2017" name="PLoS Biol.">
        <title>The sea cucumber genome provides insights into morphological evolution and visceral regeneration.</title>
        <authorList>
            <person name="Zhang X."/>
            <person name="Sun L."/>
            <person name="Yuan J."/>
            <person name="Sun Y."/>
            <person name="Gao Y."/>
            <person name="Zhang L."/>
            <person name="Li S."/>
            <person name="Dai H."/>
            <person name="Hamel J.F."/>
            <person name="Liu C."/>
            <person name="Yu Y."/>
            <person name="Liu S."/>
            <person name="Lin W."/>
            <person name="Guo K."/>
            <person name="Jin S."/>
            <person name="Xu P."/>
            <person name="Storey K.B."/>
            <person name="Huan P."/>
            <person name="Zhang T."/>
            <person name="Zhou Y."/>
            <person name="Zhang J."/>
            <person name="Lin C."/>
            <person name="Li X."/>
            <person name="Xing L."/>
            <person name="Huo D."/>
            <person name="Sun M."/>
            <person name="Wang L."/>
            <person name="Mercier A."/>
            <person name="Li F."/>
            <person name="Yang H."/>
            <person name="Xiang J."/>
        </authorList>
    </citation>
    <scope>NUCLEOTIDE SEQUENCE [LARGE SCALE GENOMIC DNA]</scope>
    <source>
        <strain evidence="12">Shaxun</strain>
        <tissue evidence="12">Muscle</tissue>
    </source>
</reference>
<evidence type="ECO:0000313" key="12">
    <source>
        <dbReference type="EMBL" id="PIK58196.1"/>
    </source>
</evidence>
<organism evidence="12 13">
    <name type="scientific">Stichopus japonicus</name>
    <name type="common">Sea cucumber</name>
    <dbReference type="NCBI Taxonomy" id="307972"/>
    <lineage>
        <taxon>Eukaryota</taxon>
        <taxon>Metazoa</taxon>
        <taxon>Echinodermata</taxon>
        <taxon>Eleutherozoa</taxon>
        <taxon>Echinozoa</taxon>
        <taxon>Holothuroidea</taxon>
        <taxon>Aspidochirotacea</taxon>
        <taxon>Aspidochirotida</taxon>
        <taxon>Stichopodidae</taxon>
        <taxon>Apostichopus</taxon>
    </lineage>
</organism>
<feature type="transmembrane region" description="Helical" evidence="10">
    <location>
        <begin position="204"/>
        <end position="222"/>
    </location>
</feature>
<name>A0A2G8LD32_STIJA</name>
<dbReference type="OrthoDB" id="4983at2759"/>
<dbReference type="Pfam" id="PF03155">
    <property type="entry name" value="Alg6_Alg8"/>
    <property type="match status" value="1"/>
</dbReference>
<evidence type="ECO:0000256" key="2">
    <source>
        <dbReference type="ARBA" id="ARBA00004922"/>
    </source>
</evidence>
<evidence type="ECO:0000256" key="11">
    <source>
        <dbReference type="SAM" id="MobiDB-lite"/>
    </source>
</evidence>
<dbReference type="AlphaFoldDB" id="A0A2G8LD32"/>
<dbReference type="EC" id="2.4.1.-" evidence="10"/>
<keyword evidence="8 10" id="KW-1133">Transmembrane helix</keyword>
<keyword evidence="13" id="KW-1185">Reference proteome</keyword>
<feature type="transmembrane region" description="Helical" evidence="10">
    <location>
        <begin position="71"/>
        <end position="90"/>
    </location>
</feature>
<evidence type="ECO:0000256" key="7">
    <source>
        <dbReference type="ARBA" id="ARBA00022824"/>
    </source>
</evidence>
<dbReference type="UniPathway" id="UPA00378"/>
<comment type="caution">
    <text evidence="10">Lacks conserved residue(s) required for the propagation of feature annotation.</text>
</comment>
<comment type="subcellular location">
    <subcellularLocation>
        <location evidence="1 10">Endoplasmic reticulum membrane</location>
        <topology evidence="1 10">Multi-pass membrane protein</topology>
    </subcellularLocation>
</comment>
<evidence type="ECO:0000256" key="1">
    <source>
        <dbReference type="ARBA" id="ARBA00004477"/>
    </source>
</evidence>
<dbReference type="GO" id="GO:0042281">
    <property type="term" value="F:dolichyl pyrophosphate Man9GlcNAc2 alpha-1,3-glucosyltransferase activity"/>
    <property type="evidence" value="ECO:0007669"/>
    <property type="project" value="TreeGrafter"/>
</dbReference>
<evidence type="ECO:0000256" key="4">
    <source>
        <dbReference type="ARBA" id="ARBA00022676"/>
    </source>
</evidence>
<feature type="compositionally biased region" description="Basic and acidic residues" evidence="11">
    <location>
        <begin position="268"/>
        <end position="278"/>
    </location>
</feature>
<dbReference type="PANTHER" id="PTHR12413:SF1">
    <property type="entry name" value="DOLICHYL PYROPHOSPHATE MAN9GLCNAC2 ALPHA-1,3-GLUCOSYLTRANSFERASE"/>
    <property type="match status" value="1"/>
</dbReference>
<gene>
    <name evidence="12" type="ORF">BSL78_04920</name>
</gene>
<evidence type="ECO:0000256" key="8">
    <source>
        <dbReference type="ARBA" id="ARBA00022989"/>
    </source>
</evidence>
<accession>A0A2G8LD32</accession>
<dbReference type="STRING" id="307972.A0A2G8LD32"/>
<evidence type="ECO:0000313" key="13">
    <source>
        <dbReference type="Proteomes" id="UP000230750"/>
    </source>
</evidence>
<evidence type="ECO:0000256" key="9">
    <source>
        <dbReference type="ARBA" id="ARBA00023136"/>
    </source>
</evidence>
<dbReference type="InterPro" id="IPR004856">
    <property type="entry name" value="Glyco_trans_ALG6/ALG8"/>
</dbReference>
<comment type="similarity">
    <text evidence="3 10">Belongs to the ALG6/ALG8 glucosyltransferase family.</text>
</comment>
<keyword evidence="4 10" id="KW-0328">Glycosyltransferase</keyword>
<feature type="region of interest" description="Disordered" evidence="11">
    <location>
        <begin position="267"/>
        <end position="297"/>
    </location>
</feature>
<sequence>MTAFCRYNNASLGLTVFAVTFVSLGHDLWGSLFFVCALNYKQMELYHSVPFFCFLLGKCFKSSEENGLWKLIKIGSVVVLTFGLCWLPFLRDTDVALQVLRRLFPFGRGLFEDKVSNIWCVLDVLFKLKRNIAPDHLVLLSLATTIMCLLPSAFHLLLNPTIEKFKYSLVNCSLVFFLFSYQVHEKSILIPALSVCLVFHKQPFLASWFLLISTFSMFPLLVKDDLVLPYFALTLLFITVVVFYTVLFEHQSTSTFLILLLSCESDGNDTKSNKEAKLKVTKKKQKYQHKKKGKKRD</sequence>
<proteinExistence type="inferred from homology"/>
<evidence type="ECO:0000256" key="6">
    <source>
        <dbReference type="ARBA" id="ARBA00022692"/>
    </source>
</evidence>
<feature type="transmembrane region" description="Helical" evidence="10">
    <location>
        <begin position="137"/>
        <end position="158"/>
    </location>
</feature>
<protein>
    <recommendedName>
        <fullName evidence="10">Alpha-1,3-glucosyltransferase</fullName>
        <ecNumber evidence="10">2.4.1.-</ecNumber>
    </recommendedName>
</protein>
<comment type="pathway">
    <text evidence="2 10">Protein modification; protein glycosylation.</text>
</comment>
<comment type="caution">
    <text evidence="12">The sequence shown here is derived from an EMBL/GenBank/DDBJ whole genome shotgun (WGS) entry which is preliminary data.</text>
</comment>
<keyword evidence="6 10" id="KW-0812">Transmembrane</keyword>
<dbReference type="GO" id="GO:0005789">
    <property type="term" value="C:endoplasmic reticulum membrane"/>
    <property type="evidence" value="ECO:0007669"/>
    <property type="project" value="UniProtKB-SubCell"/>
</dbReference>
<feature type="transmembrane region" description="Helical" evidence="10">
    <location>
        <begin position="228"/>
        <end position="248"/>
    </location>
</feature>
<evidence type="ECO:0000256" key="5">
    <source>
        <dbReference type="ARBA" id="ARBA00022679"/>
    </source>
</evidence>
<dbReference type="PANTHER" id="PTHR12413">
    <property type="entry name" value="DOLICHYL GLYCOSYLTRANSFERASE"/>
    <property type="match status" value="1"/>
</dbReference>
<dbReference type="Proteomes" id="UP000230750">
    <property type="component" value="Unassembled WGS sequence"/>
</dbReference>
<keyword evidence="5 10" id="KW-0808">Transferase</keyword>
<feature type="transmembrane region" description="Helical" evidence="10">
    <location>
        <begin position="12"/>
        <end position="40"/>
    </location>
</feature>
<dbReference type="EMBL" id="MRZV01000120">
    <property type="protein sequence ID" value="PIK58196.1"/>
    <property type="molecule type" value="Genomic_DNA"/>
</dbReference>
<feature type="compositionally biased region" description="Basic residues" evidence="11">
    <location>
        <begin position="279"/>
        <end position="297"/>
    </location>
</feature>
<keyword evidence="7 10" id="KW-0256">Endoplasmic reticulum</keyword>
<evidence type="ECO:0000256" key="3">
    <source>
        <dbReference type="ARBA" id="ARBA00008715"/>
    </source>
</evidence>
<evidence type="ECO:0000256" key="10">
    <source>
        <dbReference type="RuleBase" id="RU363110"/>
    </source>
</evidence>
<keyword evidence="9 10" id="KW-0472">Membrane</keyword>